<evidence type="ECO:0008006" key="4">
    <source>
        <dbReference type="Google" id="ProtNLM"/>
    </source>
</evidence>
<dbReference type="RefSeq" id="WP_036883056.1">
    <property type="nucleotide sequence ID" value="NZ_JRNR01000041.1"/>
</dbReference>
<keyword evidence="1" id="KW-0732">Signal</keyword>
<sequence length="1079" mass="122048">MKRITTLFIALCSVSATFAQIPTTLPTDTLARDLTDLEEKMVAADITTQSDTAYYGFKKQQSFNALDYSLDKRHRYAGDKWARGHFGKHTFFQFGANAIMYQHNNDYELTTQAGLHFKVGKDLSPMSSLRIGVGGELGYITSKPNVSWTMRADADYLFNFSNYLLGYRPDRPLSVSGILGFGIQQSHLTKYAGSEIVNAMKEKAFSFNLHTGLQFKFHAGAHAAVAIEPYIMAGTEGMDLAKASKFNHFGIGYGVNLSYIWYFYNNMSAENNAGDFKKRFDSHNRLFLNDPNKASWRRPWFFQYSIGPAYWQRTPLKTSETLGYSISASLGQWLSSAIGVRGGVVISNAPWTKSEETISLLGKSGIFFDAMVNPFGFTRYYNWDTPFGINFFGGYEMGQLQMVHADIDEKTSGKYAGYRLGTQLWAKLTNDLRLTFEPSYIFTEHFDRNDGRVRYDQMDYKLGLTMLFRGKSHRNYDMLPAKNDLPEYGFFMGGGFGWNTTVSKWRYAEKKRGLLLNANAFIGYNFNMYHGAKIMMDYVANPIWQRSGNHDFEKFTYKNTFISADYQFNLLNAMAGYKPGRRWGVNIYAGPSLVLSKTGKKIDLGGNFGGMLSYRVLPYLSLFYSHTVYWMPAEHYNSAQIYTTPGAVSNVLTFGALYHLDGFFKTIKNLPWKNAPSAGQSRFFLDYGYGYALYPMLPSKAKDSWGTTMQLSLGWWLNSFLGARVGLNMAKGIDMTTTYTENNRTEDVHHAIGLGSIAGDILLNPFGLNKNYNWKSLVGANLLMGYQNGWLVMNDAEHTIKGSKITVSGFRLGLQLWTRLSRDLRFTIEPMYSTLNAHNNIYISEDGKNLYRTAENTATPLRLGNTFSVRFGLSVPLNRIGRHEDADMTSFASKNPQRFFAGIGGGWNILLTKHRLANDGAKINFTAFAGYRLNEVSALRLGANYIMDNNKYAYIEKDKAYFEEDKKNVAFIAADFQLDLLAYFRGYNPKRQWNVNLYVGPAIAIETSKDHNKDGAINLGLTAKHQLSRNFSLFYNHDIYLMGFLGQPTLLPGTNLVGNVTALNCINFGLMYNFNLPLF</sequence>
<reference evidence="2 3" key="1">
    <citation type="submission" date="2014-07" db="EMBL/GenBank/DDBJ databases">
        <authorList>
            <person name="McCorrison J."/>
            <person name="Sanka R."/>
            <person name="Torralba M."/>
            <person name="Gillis M."/>
            <person name="Haft D.H."/>
            <person name="Methe B."/>
            <person name="Sutton G."/>
            <person name="Nelson K.E."/>
        </authorList>
    </citation>
    <scope>NUCLEOTIDE SEQUENCE [LARGE SCALE GENOMIC DNA]</scope>
    <source>
        <strain evidence="2 3">DNF00882</strain>
    </source>
</reference>
<dbReference type="EMBL" id="JRNR01000041">
    <property type="protein sequence ID" value="KGF49455.1"/>
    <property type="molecule type" value="Genomic_DNA"/>
</dbReference>
<name>A0A096ARS5_9BACT</name>
<proteinExistence type="predicted"/>
<evidence type="ECO:0000313" key="2">
    <source>
        <dbReference type="EMBL" id="KGF49455.1"/>
    </source>
</evidence>
<evidence type="ECO:0000313" key="3">
    <source>
        <dbReference type="Proteomes" id="UP000029538"/>
    </source>
</evidence>
<organism evidence="2 3">
    <name type="scientific">Prevotella disiens DNF00882</name>
    <dbReference type="NCBI Taxonomy" id="1401075"/>
    <lineage>
        <taxon>Bacteria</taxon>
        <taxon>Pseudomonadati</taxon>
        <taxon>Bacteroidota</taxon>
        <taxon>Bacteroidia</taxon>
        <taxon>Bacteroidales</taxon>
        <taxon>Prevotellaceae</taxon>
        <taxon>Prevotella</taxon>
    </lineage>
</organism>
<dbReference type="AlphaFoldDB" id="A0A096ARS5"/>
<evidence type="ECO:0000256" key="1">
    <source>
        <dbReference type="SAM" id="SignalP"/>
    </source>
</evidence>
<gene>
    <name evidence="2" type="ORF">HMPREF0654_05095</name>
</gene>
<feature type="signal peptide" evidence="1">
    <location>
        <begin position="1"/>
        <end position="19"/>
    </location>
</feature>
<comment type="caution">
    <text evidence="2">The sequence shown here is derived from an EMBL/GenBank/DDBJ whole genome shotgun (WGS) entry which is preliminary data.</text>
</comment>
<accession>A0A096ARS5</accession>
<dbReference type="Proteomes" id="UP000029538">
    <property type="component" value="Unassembled WGS sequence"/>
</dbReference>
<protein>
    <recommendedName>
        <fullName evidence="4">Outer membrane protein</fullName>
    </recommendedName>
</protein>
<feature type="chain" id="PRO_5001917345" description="Outer membrane protein" evidence="1">
    <location>
        <begin position="20"/>
        <end position="1079"/>
    </location>
</feature>